<gene>
    <name evidence="1" type="ORF">SLEP1_g55543</name>
</gene>
<name>A0AAV5MI72_9ROSI</name>
<organism evidence="1 2">
    <name type="scientific">Rubroshorea leprosula</name>
    <dbReference type="NCBI Taxonomy" id="152421"/>
    <lineage>
        <taxon>Eukaryota</taxon>
        <taxon>Viridiplantae</taxon>
        <taxon>Streptophyta</taxon>
        <taxon>Embryophyta</taxon>
        <taxon>Tracheophyta</taxon>
        <taxon>Spermatophyta</taxon>
        <taxon>Magnoliopsida</taxon>
        <taxon>eudicotyledons</taxon>
        <taxon>Gunneridae</taxon>
        <taxon>Pentapetalae</taxon>
        <taxon>rosids</taxon>
        <taxon>malvids</taxon>
        <taxon>Malvales</taxon>
        <taxon>Dipterocarpaceae</taxon>
        <taxon>Rubroshorea</taxon>
    </lineage>
</organism>
<evidence type="ECO:0000313" key="2">
    <source>
        <dbReference type="Proteomes" id="UP001054252"/>
    </source>
</evidence>
<dbReference type="AlphaFoldDB" id="A0AAV5MI72"/>
<accession>A0AAV5MI72</accession>
<dbReference type="Pfam" id="PF14223">
    <property type="entry name" value="Retrotran_gag_2"/>
    <property type="match status" value="1"/>
</dbReference>
<protein>
    <recommendedName>
        <fullName evidence="3">DUF4219 domain-containing protein</fullName>
    </recommendedName>
</protein>
<evidence type="ECO:0000313" key="1">
    <source>
        <dbReference type="EMBL" id="GKV48744.1"/>
    </source>
</evidence>
<dbReference type="EMBL" id="BPVZ01000269">
    <property type="protein sequence ID" value="GKV48744.1"/>
    <property type="molecule type" value="Genomic_DNA"/>
</dbReference>
<comment type="caution">
    <text evidence="1">The sequence shown here is derived from an EMBL/GenBank/DDBJ whole genome shotgun (WGS) entry which is preliminary data.</text>
</comment>
<dbReference type="Proteomes" id="UP001054252">
    <property type="component" value="Unassembled WGS sequence"/>
</dbReference>
<keyword evidence="2" id="KW-1185">Reference proteome</keyword>
<proteinExistence type="predicted"/>
<sequence>MDANSVQPIPSTNAAVTLSASISEVLREDNYERWSILMQHYFVAQGLWDVVLSSQIPWNEDSRDWIKKNASALLAIKNSCGAQTFDQIKNMNLAKDAWNALADLHKPPNVDEGRGSGTDAGIMDNNKSKRTKFARLLKKIYRGDWNALKSLDKITEIIFCGGFTVLHIATISGRLEIVNELEWLKAAVGNSFFNSGHKFLDGKFLKAWKGDAWCTYDCGGAHCWINQF</sequence>
<reference evidence="1 2" key="1">
    <citation type="journal article" date="2021" name="Commun. Biol.">
        <title>The genome of Shorea leprosula (Dipterocarpaceae) highlights the ecological relevance of drought in aseasonal tropical rainforests.</title>
        <authorList>
            <person name="Ng K.K.S."/>
            <person name="Kobayashi M.J."/>
            <person name="Fawcett J.A."/>
            <person name="Hatakeyama M."/>
            <person name="Paape T."/>
            <person name="Ng C.H."/>
            <person name="Ang C.C."/>
            <person name="Tnah L.H."/>
            <person name="Lee C.T."/>
            <person name="Nishiyama T."/>
            <person name="Sese J."/>
            <person name="O'Brien M.J."/>
            <person name="Copetti D."/>
            <person name="Mohd Noor M.I."/>
            <person name="Ong R.C."/>
            <person name="Putra M."/>
            <person name="Sireger I.Z."/>
            <person name="Indrioko S."/>
            <person name="Kosugi Y."/>
            <person name="Izuno A."/>
            <person name="Isagi Y."/>
            <person name="Lee S.L."/>
            <person name="Shimizu K.K."/>
        </authorList>
    </citation>
    <scope>NUCLEOTIDE SEQUENCE [LARGE SCALE GENOMIC DNA]</scope>
    <source>
        <strain evidence="1">214</strain>
    </source>
</reference>
<evidence type="ECO:0008006" key="3">
    <source>
        <dbReference type="Google" id="ProtNLM"/>
    </source>
</evidence>